<proteinExistence type="predicted"/>
<evidence type="ECO:0000256" key="1">
    <source>
        <dbReference type="ARBA" id="ARBA00022603"/>
    </source>
</evidence>
<protein>
    <submittedName>
        <fullName evidence="5">tRNA1(Val) A37 N6-methylase TrmN6</fullName>
    </submittedName>
</protein>
<dbReference type="Pfam" id="PF19587">
    <property type="entry name" value="DUF6094"/>
    <property type="match status" value="1"/>
</dbReference>
<dbReference type="Proteomes" id="UP000182332">
    <property type="component" value="Unassembled WGS sequence"/>
</dbReference>
<feature type="region of interest" description="Disordered" evidence="3">
    <location>
        <begin position="372"/>
        <end position="391"/>
    </location>
</feature>
<feature type="domain" description="DUF6094" evidence="4">
    <location>
        <begin position="11"/>
        <end position="202"/>
    </location>
</feature>
<reference evidence="5 6" key="1">
    <citation type="submission" date="2016-10" db="EMBL/GenBank/DDBJ databases">
        <authorList>
            <person name="de Groot N.N."/>
        </authorList>
    </citation>
    <scope>NUCLEOTIDE SEQUENCE [LARGE SCALE GENOMIC DNA]</scope>
    <source>
        <strain evidence="5 6">DSM 11363</strain>
    </source>
</reference>
<dbReference type="GO" id="GO:0003676">
    <property type="term" value="F:nucleic acid binding"/>
    <property type="evidence" value="ECO:0007669"/>
    <property type="project" value="InterPro"/>
</dbReference>
<evidence type="ECO:0000313" key="5">
    <source>
        <dbReference type="EMBL" id="SET80749.1"/>
    </source>
</evidence>
<dbReference type="AlphaFoldDB" id="A0A1I0HAG2"/>
<dbReference type="EMBL" id="FOHW01000026">
    <property type="protein sequence ID" value="SET80749.1"/>
    <property type="molecule type" value="Genomic_DNA"/>
</dbReference>
<name>A0A1I0HAG2_9PSED</name>
<accession>A0A1I0HAG2</accession>
<dbReference type="SUPFAM" id="SSF53335">
    <property type="entry name" value="S-adenosyl-L-methionine-dependent methyltransferases"/>
    <property type="match status" value="1"/>
</dbReference>
<dbReference type="PROSITE" id="PS00092">
    <property type="entry name" value="N6_MTASE"/>
    <property type="match status" value="1"/>
</dbReference>
<dbReference type="GO" id="GO:0008168">
    <property type="term" value="F:methyltransferase activity"/>
    <property type="evidence" value="ECO:0007669"/>
    <property type="project" value="UniProtKB-KW"/>
</dbReference>
<keyword evidence="1 5" id="KW-0489">Methyltransferase</keyword>
<evidence type="ECO:0000256" key="2">
    <source>
        <dbReference type="ARBA" id="ARBA00022679"/>
    </source>
</evidence>
<dbReference type="OrthoDB" id="1843260at2"/>
<gene>
    <name evidence="5" type="ORF">SAMN05216197_12638</name>
</gene>
<dbReference type="InterPro" id="IPR029063">
    <property type="entry name" value="SAM-dependent_MTases_sf"/>
</dbReference>
<keyword evidence="2" id="KW-0808">Transferase</keyword>
<dbReference type="PRINTS" id="PR00507">
    <property type="entry name" value="N12N6MTFRASE"/>
</dbReference>
<dbReference type="Gene3D" id="3.40.50.150">
    <property type="entry name" value="Vaccinia Virus protein VP39"/>
    <property type="match status" value="1"/>
</dbReference>
<organism evidence="5 6">
    <name type="scientific">Pseudomonas graminis</name>
    <dbReference type="NCBI Taxonomy" id="158627"/>
    <lineage>
        <taxon>Bacteria</taxon>
        <taxon>Pseudomonadati</taxon>
        <taxon>Pseudomonadota</taxon>
        <taxon>Gammaproteobacteria</taxon>
        <taxon>Pseudomonadales</taxon>
        <taxon>Pseudomonadaceae</taxon>
        <taxon>Pseudomonas</taxon>
    </lineage>
</organism>
<evidence type="ECO:0000256" key="3">
    <source>
        <dbReference type="SAM" id="MobiDB-lite"/>
    </source>
</evidence>
<dbReference type="RefSeq" id="WP_074891533.1">
    <property type="nucleotide sequence ID" value="NZ_FOHW01000026.1"/>
</dbReference>
<dbReference type="InterPro" id="IPR002052">
    <property type="entry name" value="DNA_methylase_N6_adenine_CS"/>
</dbReference>
<dbReference type="InterPro" id="IPR046076">
    <property type="entry name" value="DUF6094"/>
</dbReference>
<evidence type="ECO:0000313" key="6">
    <source>
        <dbReference type="Proteomes" id="UP000182332"/>
    </source>
</evidence>
<dbReference type="GO" id="GO:0032259">
    <property type="term" value="P:methylation"/>
    <property type="evidence" value="ECO:0007669"/>
    <property type="project" value="UniProtKB-KW"/>
</dbReference>
<sequence>MALMFPRLARNFARNGYYPTDEITLERTLQALAPSSTGRMRIFDPCAGEGAALAEAAHLLGREQVEAFAVEYDSQRADHARKLLDRVLHSDLMDTMISRQSFGLLWLNPPYGDLVSDQAGTSQYQGTGRRRLEKLFYQRTLPLLQYGGVLVFIVPHYVLDDELCGWLCSHFAELRIHAAADPTFKQVVIFGIRVRRQDICRTSNVTEMRDLMRAIGAGEKAAEALPAIWPWERYAVLPVVNELEHFYRMTLEPEQFGAEIHRLKGLWPDFVLHFRQTGARPRPPVKALSRWHLALALAAGAITGVVTSRSGRVLALKGDTHKDKVAKTEFTEDEDGNVSETRILTDRFVPIIRAWDMTPGSEHLGRVVTISSSADASPEPDLPVAAAPPTPSPTELFESGRLLFTQSVQHLVENRLLDAIFYLDRHFAGDWGELSEDDWNSNQRALKTGDRLISCYEISAGDETRLWIITDRDRGATTVLLPSDY</sequence>
<evidence type="ECO:0000259" key="4">
    <source>
        <dbReference type="Pfam" id="PF19587"/>
    </source>
</evidence>